<proteinExistence type="predicted"/>
<dbReference type="AlphaFoldDB" id="A0A915AA35"/>
<dbReference type="Proteomes" id="UP000887569">
    <property type="component" value="Unplaced"/>
</dbReference>
<dbReference type="WBParaSite" id="PgR001X_g291_t01">
    <property type="protein sequence ID" value="PgR001X_g291_t01"/>
    <property type="gene ID" value="PgR001X_g291"/>
</dbReference>
<protein>
    <submittedName>
        <fullName evidence="3">Uncharacterized protein</fullName>
    </submittedName>
</protein>
<evidence type="ECO:0000313" key="3">
    <source>
        <dbReference type="WBParaSite" id="PgR001X_g291_t01"/>
    </source>
</evidence>
<feature type="compositionally biased region" description="Acidic residues" evidence="1">
    <location>
        <begin position="9"/>
        <end position="21"/>
    </location>
</feature>
<evidence type="ECO:0000256" key="1">
    <source>
        <dbReference type="SAM" id="MobiDB-lite"/>
    </source>
</evidence>
<feature type="compositionally biased region" description="Basic and acidic residues" evidence="1">
    <location>
        <begin position="23"/>
        <end position="32"/>
    </location>
</feature>
<keyword evidence="2" id="KW-1185">Reference proteome</keyword>
<name>A0A915AA35_PARUN</name>
<reference evidence="3" key="1">
    <citation type="submission" date="2022-11" db="UniProtKB">
        <authorList>
            <consortium name="WormBaseParasite"/>
        </authorList>
    </citation>
    <scope>IDENTIFICATION</scope>
</reference>
<organism evidence="2 3">
    <name type="scientific">Parascaris univalens</name>
    <name type="common">Nematode worm</name>
    <dbReference type="NCBI Taxonomy" id="6257"/>
    <lineage>
        <taxon>Eukaryota</taxon>
        <taxon>Metazoa</taxon>
        <taxon>Ecdysozoa</taxon>
        <taxon>Nematoda</taxon>
        <taxon>Chromadorea</taxon>
        <taxon>Rhabditida</taxon>
        <taxon>Spirurina</taxon>
        <taxon>Ascaridomorpha</taxon>
        <taxon>Ascaridoidea</taxon>
        <taxon>Ascarididae</taxon>
        <taxon>Parascaris</taxon>
    </lineage>
</organism>
<evidence type="ECO:0000313" key="2">
    <source>
        <dbReference type="Proteomes" id="UP000887569"/>
    </source>
</evidence>
<feature type="region of interest" description="Disordered" evidence="1">
    <location>
        <begin position="1"/>
        <end position="59"/>
    </location>
</feature>
<accession>A0A915AA35</accession>
<sequence length="127" mass="15143">MPEEKPEFLEEDVQSDDEAPEELSTKERDPDLHSNSPSAFEKVEQRREERKKLRKRKKRRKITKIGENEFIVNAGDASFKVIPLEKFKQPKPEVSFREQLLLKRTQCNRIRKSENAGLMHKAKWLRR</sequence>
<feature type="compositionally biased region" description="Basic and acidic residues" evidence="1">
    <location>
        <begin position="41"/>
        <end position="51"/>
    </location>
</feature>